<dbReference type="GeneID" id="10027858"/>
<dbReference type="Proteomes" id="UP000002669">
    <property type="component" value="Unassembled WGS sequence"/>
</dbReference>
<dbReference type="InParanoid" id="E4UYL1"/>
<evidence type="ECO:0000313" key="2">
    <source>
        <dbReference type="Proteomes" id="UP000002669"/>
    </source>
</evidence>
<dbReference type="VEuPathDB" id="FungiDB:MGYG_05177"/>
<keyword evidence="2" id="KW-1185">Reference proteome</keyword>
<protein>
    <submittedName>
        <fullName evidence="1">Uncharacterized protein</fullName>
    </submittedName>
</protein>
<proteinExistence type="predicted"/>
<dbReference type="EMBL" id="DS989825">
    <property type="protein sequence ID" value="EFR02174.1"/>
    <property type="molecule type" value="Genomic_DNA"/>
</dbReference>
<sequence length="192" mass="21226">MAYQVIFLSTDQFPTLWHNFILQVSNPGGLLCPGAEDQAMTRAGQPPEDIREAVSKAQLEACGELGLVFRTVITSSRRQATQSMRVKSIFIVVLTPRFASSLIRLFRPQHMQGGPQQNNRSGFSIDQTRYRLSTVYCADLHAVPAGLSLETSSVVLAGSLPRLTSYLDIVSAVWLSQQHITILQPHVSRFLG</sequence>
<evidence type="ECO:0000313" key="1">
    <source>
        <dbReference type="EMBL" id="EFR02174.1"/>
    </source>
</evidence>
<dbReference type="AlphaFoldDB" id="E4UYL1"/>
<accession>E4UYL1</accession>
<dbReference type="HOGENOM" id="CLU_1414836_0_0_1"/>
<name>E4UYL1_ARTGP</name>
<gene>
    <name evidence="1" type="ORF">MGYG_05177</name>
</gene>
<dbReference type="RefSeq" id="XP_003172585.1">
    <property type="nucleotide sequence ID" value="XM_003172537.1"/>
</dbReference>
<organism evidence="2">
    <name type="scientific">Arthroderma gypseum (strain ATCC MYA-4604 / CBS 118893)</name>
    <name type="common">Microsporum gypseum</name>
    <dbReference type="NCBI Taxonomy" id="535722"/>
    <lineage>
        <taxon>Eukaryota</taxon>
        <taxon>Fungi</taxon>
        <taxon>Dikarya</taxon>
        <taxon>Ascomycota</taxon>
        <taxon>Pezizomycotina</taxon>
        <taxon>Eurotiomycetes</taxon>
        <taxon>Eurotiomycetidae</taxon>
        <taxon>Onygenales</taxon>
        <taxon>Arthrodermataceae</taxon>
        <taxon>Nannizzia</taxon>
    </lineage>
</organism>
<reference evidence="2" key="1">
    <citation type="journal article" date="2012" name="MBio">
        <title>Comparative genome analysis of Trichophyton rubrum and related dermatophytes reveals candidate genes involved in infection.</title>
        <authorList>
            <person name="Martinez D.A."/>
            <person name="Oliver B.G."/>
            <person name="Graeser Y."/>
            <person name="Goldberg J.M."/>
            <person name="Li W."/>
            <person name="Martinez-Rossi N.M."/>
            <person name="Monod M."/>
            <person name="Shelest E."/>
            <person name="Barton R.C."/>
            <person name="Birch E."/>
            <person name="Brakhage A.A."/>
            <person name="Chen Z."/>
            <person name="Gurr S.J."/>
            <person name="Heiman D."/>
            <person name="Heitman J."/>
            <person name="Kosti I."/>
            <person name="Rossi A."/>
            <person name="Saif S."/>
            <person name="Samalova M."/>
            <person name="Saunders C.W."/>
            <person name="Shea T."/>
            <person name="Summerbell R.C."/>
            <person name="Xu J."/>
            <person name="Young S."/>
            <person name="Zeng Q."/>
            <person name="Birren B.W."/>
            <person name="Cuomo C.A."/>
            <person name="White T.C."/>
        </authorList>
    </citation>
    <scope>NUCLEOTIDE SEQUENCE [LARGE SCALE GENOMIC DNA]</scope>
    <source>
        <strain evidence="2">ATCC MYA-4604 / CBS 118893</strain>
    </source>
</reference>